<gene>
    <name evidence="2" type="ORF">POM88_051952</name>
</gene>
<proteinExistence type="predicted"/>
<feature type="region of interest" description="Disordered" evidence="1">
    <location>
        <begin position="176"/>
        <end position="226"/>
    </location>
</feature>
<dbReference type="EMBL" id="JAUIZM010000012">
    <property type="protein sequence ID" value="KAK1353587.1"/>
    <property type="molecule type" value="Genomic_DNA"/>
</dbReference>
<dbReference type="AlphaFoldDB" id="A0AAD8GR30"/>
<reference evidence="2" key="1">
    <citation type="submission" date="2023-02" db="EMBL/GenBank/DDBJ databases">
        <title>Genome of toxic invasive species Heracleum sosnowskyi carries increased number of genes despite the absence of recent whole-genome duplications.</title>
        <authorList>
            <person name="Schelkunov M."/>
            <person name="Shtratnikova V."/>
            <person name="Makarenko M."/>
            <person name="Klepikova A."/>
            <person name="Omelchenko D."/>
            <person name="Novikova G."/>
            <person name="Obukhova E."/>
            <person name="Bogdanov V."/>
            <person name="Penin A."/>
            <person name="Logacheva M."/>
        </authorList>
    </citation>
    <scope>NUCLEOTIDE SEQUENCE</scope>
    <source>
        <strain evidence="2">Hsosn_3</strain>
        <tissue evidence="2">Leaf</tissue>
    </source>
</reference>
<evidence type="ECO:0000256" key="1">
    <source>
        <dbReference type="SAM" id="MobiDB-lite"/>
    </source>
</evidence>
<organism evidence="2 3">
    <name type="scientific">Heracleum sosnowskyi</name>
    <dbReference type="NCBI Taxonomy" id="360622"/>
    <lineage>
        <taxon>Eukaryota</taxon>
        <taxon>Viridiplantae</taxon>
        <taxon>Streptophyta</taxon>
        <taxon>Embryophyta</taxon>
        <taxon>Tracheophyta</taxon>
        <taxon>Spermatophyta</taxon>
        <taxon>Magnoliopsida</taxon>
        <taxon>eudicotyledons</taxon>
        <taxon>Gunneridae</taxon>
        <taxon>Pentapetalae</taxon>
        <taxon>asterids</taxon>
        <taxon>campanulids</taxon>
        <taxon>Apiales</taxon>
        <taxon>Apiaceae</taxon>
        <taxon>Apioideae</taxon>
        <taxon>apioid superclade</taxon>
        <taxon>Tordylieae</taxon>
        <taxon>Tordyliinae</taxon>
        <taxon>Heracleum</taxon>
    </lineage>
</organism>
<evidence type="ECO:0000313" key="3">
    <source>
        <dbReference type="Proteomes" id="UP001237642"/>
    </source>
</evidence>
<sequence length="267" mass="30465">MIVQFNLGYKPINAISNRKASETQKRRAIELVFNSPSKHQFNLSRIIESNCTGVLPWLFVFEYLKIKRKKELEFGKDWVFKEERSKRIKQDRRLVADDAAIGKKSKMSIDEMCEELKLSIAKNAARLEGKVVDEDTSMFRQDIDVYAGALVPKGTGDAYRSVSDKIMNTDFFKTDKSSIGTSDQTGPGDDDPAEFHMEPQDAIRTNKQLKQRKSKEPLKKGKHYDKDKACGSGFPANDSGAEKGLCERNCNLHSMNWNRIILDEVRF</sequence>
<accession>A0AAD8GR30</accession>
<keyword evidence="3" id="KW-1185">Reference proteome</keyword>
<feature type="compositionally biased region" description="Basic and acidic residues" evidence="1">
    <location>
        <begin position="214"/>
        <end position="226"/>
    </location>
</feature>
<protein>
    <submittedName>
        <fullName evidence="2">Uncharacterized protein</fullName>
    </submittedName>
</protein>
<reference evidence="2" key="2">
    <citation type="submission" date="2023-05" db="EMBL/GenBank/DDBJ databases">
        <authorList>
            <person name="Schelkunov M.I."/>
        </authorList>
    </citation>
    <scope>NUCLEOTIDE SEQUENCE</scope>
    <source>
        <strain evidence="2">Hsosn_3</strain>
        <tissue evidence="2">Leaf</tissue>
    </source>
</reference>
<evidence type="ECO:0000313" key="2">
    <source>
        <dbReference type="EMBL" id="KAK1353587.1"/>
    </source>
</evidence>
<dbReference type="Proteomes" id="UP001237642">
    <property type="component" value="Unassembled WGS sequence"/>
</dbReference>
<comment type="caution">
    <text evidence="2">The sequence shown here is derived from an EMBL/GenBank/DDBJ whole genome shotgun (WGS) entry which is preliminary data.</text>
</comment>
<name>A0AAD8GR30_9APIA</name>